<evidence type="ECO:0000256" key="1">
    <source>
        <dbReference type="SAM" id="Phobius"/>
    </source>
</evidence>
<proteinExistence type="predicted"/>
<evidence type="ECO:0000313" key="4">
    <source>
        <dbReference type="Proteomes" id="UP001148018"/>
    </source>
</evidence>
<evidence type="ECO:0000313" key="3">
    <source>
        <dbReference type="EMBL" id="KAJ3608691.1"/>
    </source>
</evidence>
<dbReference type="OrthoDB" id="8960034at2759"/>
<sequence length="246" mass="27733">MSSKEETLSRREDEDLEDQLVEESFYLNMTSCPPDSGSFSALTKVTLQPHNNRVGIILGVLGALLLLLLVFVAVWLILKKKKSEKAAREASIYIGKGNVFRTGDAHFGKQRTENTSHIYDSIDEDRMYGHLLRDSTYAEDVPDHFNGMQVDSYRTFVGPVDSELPAINEDEPRGRPASGGGERFQTFLDPAESFLPPRPRTPIAREESLGFQDRRMVDNEMYTFKSTGGFNTIRLSGADQQEEEFL</sequence>
<reference evidence="3" key="1">
    <citation type="submission" date="2022-07" db="EMBL/GenBank/DDBJ databases">
        <title>Chromosome-level genome of Muraenolepis orangiensis.</title>
        <authorList>
            <person name="Kim J."/>
        </authorList>
    </citation>
    <scope>NUCLEOTIDE SEQUENCE</scope>
    <source>
        <strain evidence="3">KU_S4_2022</strain>
        <tissue evidence="3">Muscle</tissue>
    </source>
</reference>
<dbReference type="InterPro" id="IPR056266">
    <property type="entry name" value="CDCP1_CUB_3rd_6th"/>
</dbReference>
<feature type="domain" description="CDCP1 third and sixth CUB" evidence="2">
    <location>
        <begin position="2"/>
        <end position="46"/>
    </location>
</feature>
<dbReference type="PANTHER" id="PTHR14477">
    <property type="entry name" value="CUB DOMAIN-CONTAINING PROTEIN 1"/>
    <property type="match status" value="1"/>
</dbReference>
<keyword evidence="1" id="KW-0472">Membrane</keyword>
<keyword evidence="1" id="KW-1133">Transmembrane helix</keyword>
<protein>
    <recommendedName>
        <fullName evidence="2">CDCP1 third and sixth CUB domain-containing protein</fullName>
    </recommendedName>
</protein>
<dbReference type="Pfam" id="PF23665">
    <property type="entry name" value="CDCP1_CUB_6"/>
    <property type="match status" value="1"/>
</dbReference>
<comment type="caution">
    <text evidence="3">The sequence shown here is derived from an EMBL/GenBank/DDBJ whole genome shotgun (WGS) entry which is preliminary data.</text>
</comment>
<keyword evidence="4" id="KW-1185">Reference proteome</keyword>
<dbReference type="EMBL" id="JANIIK010000039">
    <property type="protein sequence ID" value="KAJ3608691.1"/>
    <property type="molecule type" value="Genomic_DNA"/>
</dbReference>
<accession>A0A9Q0EKQ2</accession>
<name>A0A9Q0EKQ2_9TELE</name>
<dbReference type="AlphaFoldDB" id="A0A9Q0EKQ2"/>
<dbReference type="Proteomes" id="UP001148018">
    <property type="component" value="Unassembled WGS sequence"/>
</dbReference>
<feature type="transmembrane region" description="Helical" evidence="1">
    <location>
        <begin position="54"/>
        <end position="78"/>
    </location>
</feature>
<keyword evidence="1" id="KW-0812">Transmembrane</keyword>
<gene>
    <name evidence="3" type="ORF">NHX12_023222</name>
</gene>
<dbReference type="PANTHER" id="PTHR14477:SF1">
    <property type="entry name" value="CUB DOMAIN-CONTAINING PROTEIN 1"/>
    <property type="match status" value="1"/>
</dbReference>
<organism evidence="3 4">
    <name type="scientific">Muraenolepis orangiensis</name>
    <name type="common">Patagonian moray cod</name>
    <dbReference type="NCBI Taxonomy" id="630683"/>
    <lineage>
        <taxon>Eukaryota</taxon>
        <taxon>Metazoa</taxon>
        <taxon>Chordata</taxon>
        <taxon>Craniata</taxon>
        <taxon>Vertebrata</taxon>
        <taxon>Euteleostomi</taxon>
        <taxon>Actinopterygii</taxon>
        <taxon>Neopterygii</taxon>
        <taxon>Teleostei</taxon>
        <taxon>Neoteleostei</taxon>
        <taxon>Acanthomorphata</taxon>
        <taxon>Zeiogadaria</taxon>
        <taxon>Gadariae</taxon>
        <taxon>Gadiformes</taxon>
        <taxon>Muraenolepidoidei</taxon>
        <taxon>Muraenolepididae</taxon>
        <taxon>Muraenolepis</taxon>
    </lineage>
</organism>
<dbReference type="InterPro" id="IPR038811">
    <property type="entry name" value="CDCP1"/>
</dbReference>
<evidence type="ECO:0000259" key="2">
    <source>
        <dbReference type="Pfam" id="PF23665"/>
    </source>
</evidence>